<evidence type="ECO:0000256" key="3">
    <source>
        <dbReference type="ARBA" id="ARBA00023127"/>
    </source>
</evidence>
<evidence type="ECO:0000256" key="4">
    <source>
        <dbReference type="ARBA" id="ARBA00023306"/>
    </source>
</evidence>
<dbReference type="Pfam" id="PF00134">
    <property type="entry name" value="Cyclin_N"/>
    <property type="match status" value="1"/>
</dbReference>
<evidence type="ECO:0000256" key="2">
    <source>
        <dbReference type="ARBA" id="ARBA00022618"/>
    </source>
</evidence>
<dbReference type="FunFam" id="1.10.472.10:FF:000010">
    <property type="entry name" value="G1/S-specific cyclin Cln1"/>
    <property type="match status" value="1"/>
</dbReference>
<dbReference type="OMA" id="LCEYASE"/>
<name>I3EI91_NEMP3</name>
<feature type="domain" description="Cyclin-like" evidence="6">
    <location>
        <begin position="217"/>
        <end position="301"/>
    </location>
</feature>
<keyword evidence="4" id="KW-0131">Cell cycle</keyword>
<dbReference type="InterPro" id="IPR036915">
    <property type="entry name" value="Cyclin-like_sf"/>
</dbReference>
<dbReference type="Gene3D" id="1.10.472.10">
    <property type="entry name" value="Cyclin-like"/>
    <property type="match status" value="1"/>
</dbReference>
<organism evidence="7 8">
    <name type="scientific">Nematocida parisii (strain ERTm3)</name>
    <name type="common">Nematode killer fungus</name>
    <dbReference type="NCBI Taxonomy" id="935791"/>
    <lineage>
        <taxon>Eukaryota</taxon>
        <taxon>Fungi</taxon>
        <taxon>Fungi incertae sedis</taxon>
        <taxon>Microsporidia</taxon>
        <taxon>Nematocida</taxon>
    </lineage>
</organism>
<evidence type="ECO:0000313" key="7">
    <source>
        <dbReference type="EMBL" id="EIJ88938.1"/>
    </source>
</evidence>
<dbReference type="Proteomes" id="UP000002872">
    <property type="component" value="Unassembled WGS sequence"/>
</dbReference>
<dbReference type="GO" id="GO:0019887">
    <property type="term" value="F:protein kinase regulator activity"/>
    <property type="evidence" value="ECO:0007669"/>
    <property type="project" value="UniProtKB-ARBA"/>
</dbReference>
<dbReference type="SUPFAM" id="SSF47954">
    <property type="entry name" value="Cyclin-like"/>
    <property type="match status" value="1"/>
</dbReference>
<dbReference type="AlphaFoldDB" id="I3EI91"/>
<keyword evidence="2" id="KW-0132">Cell division</keyword>
<dbReference type="InParanoid" id="I3EI91"/>
<dbReference type="InterPro" id="IPR006671">
    <property type="entry name" value="Cyclin_N"/>
</dbReference>
<sequence length="395" mass="45296">MLKRVLEDITNICHTNIRVTIKKEEKPIRREILAAYLEYAETYYKHLNRVLSHTKEIGRKYEEVEGMTLYAEVEDRIMRENKSSIKEIRGIFTSTDKPAPSAVNSSLINRLYCNRKSERFPEDALFSIPVQDIFKAHNITGEKGSSIKRRKYEEYPREATKISAVKRPCRASESSSDEIDISTEEYKDRGECSQSMQVGIKSRKSQITMKMRQTLLEWMYDVKVDYKLASSIYQVAVRITDKYFLITALPKEKYQLVGAVSLFIANKLMACKSRSLMAYVDVCDGAYSKEEFLVCERDILMRMGGCLNFLLPQHIITEDKYLVGNALCEYASESVLLDASYACLAPKELSHFIESNISACLNGETPSPRFASLLKKSAVLLDQQIKQVRELVKKL</sequence>
<evidence type="ECO:0000256" key="1">
    <source>
        <dbReference type="ARBA" id="ARBA00008742"/>
    </source>
</evidence>
<evidence type="ECO:0000259" key="6">
    <source>
        <dbReference type="SMART" id="SM00385"/>
    </source>
</evidence>
<dbReference type="PANTHER" id="PTHR10177">
    <property type="entry name" value="CYCLINS"/>
    <property type="match status" value="1"/>
</dbReference>
<evidence type="ECO:0000313" key="8">
    <source>
        <dbReference type="Proteomes" id="UP000002872"/>
    </source>
</evidence>
<dbReference type="EMBL" id="GL870877">
    <property type="protein sequence ID" value="EIJ88938.1"/>
    <property type="molecule type" value="Genomic_DNA"/>
</dbReference>
<keyword evidence="8" id="KW-1185">Reference proteome</keyword>
<accession>I3EI91</accession>
<dbReference type="InterPro" id="IPR039361">
    <property type="entry name" value="Cyclin"/>
</dbReference>
<proteinExistence type="inferred from homology"/>
<dbReference type="InterPro" id="IPR013763">
    <property type="entry name" value="Cyclin-like_dom"/>
</dbReference>
<dbReference type="OrthoDB" id="5590282at2759"/>
<dbReference type="GO" id="GO:0051301">
    <property type="term" value="P:cell division"/>
    <property type="evidence" value="ECO:0007669"/>
    <property type="project" value="UniProtKB-KW"/>
</dbReference>
<protein>
    <recommendedName>
        <fullName evidence="6">Cyclin-like domain-containing protein</fullName>
    </recommendedName>
</protein>
<comment type="similarity">
    <text evidence="1 5">Belongs to the cyclin family.</text>
</comment>
<gene>
    <name evidence="7" type="ORF">NEQG_00757</name>
</gene>
<dbReference type="HOGENOM" id="CLU_698482_0_0_1"/>
<dbReference type="STRING" id="935791.I3EI91"/>
<dbReference type="SMART" id="SM00385">
    <property type="entry name" value="CYCLIN"/>
    <property type="match status" value="1"/>
</dbReference>
<keyword evidence="3 5" id="KW-0195">Cyclin</keyword>
<evidence type="ECO:0000256" key="5">
    <source>
        <dbReference type="RuleBase" id="RU000383"/>
    </source>
</evidence>
<reference evidence="7" key="1">
    <citation type="submission" date="2011-01" db="EMBL/GenBank/DDBJ databases">
        <title>The Genome Sequence of Nematocida parisii strain ERTm3.</title>
        <authorList>
            <consortium name="The Broad Institute Genome Sequencing Platform"/>
            <consortium name="The Broad Institute Genome Sequencing Center for Infectious Disease"/>
            <person name="Cuomo C."/>
            <person name="Troemel E."/>
            <person name="Young S.K."/>
            <person name="Zeng Q."/>
            <person name="Gargeya S."/>
            <person name="Fitzgerald M."/>
            <person name="Haas B."/>
            <person name="Abouelleil A."/>
            <person name="Alvarado L."/>
            <person name="Arachchi H.M."/>
            <person name="Berlin A."/>
            <person name="Chapman S.B."/>
            <person name="Gearin G."/>
            <person name="Goldberg J."/>
            <person name="Griggs A."/>
            <person name="Gujja S."/>
            <person name="Hansen M."/>
            <person name="Heiman D."/>
            <person name="Howarth C."/>
            <person name="Larimer J."/>
            <person name="Lui A."/>
            <person name="MacDonald P.J.P."/>
            <person name="McCowen C."/>
            <person name="Montmayeur A."/>
            <person name="Murphy C."/>
            <person name="Neiman D."/>
            <person name="Pearson M."/>
            <person name="Priest M."/>
            <person name="Roberts A."/>
            <person name="Saif S."/>
            <person name="Shea T."/>
            <person name="Sisk P."/>
            <person name="Stolte C."/>
            <person name="Sykes S."/>
            <person name="Wortman J."/>
            <person name="Nusbaum C."/>
            <person name="Birren B."/>
        </authorList>
    </citation>
    <scope>NUCLEOTIDE SEQUENCE</scope>
    <source>
        <strain evidence="7">ERTm3</strain>
    </source>
</reference>
<dbReference type="VEuPathDB" id="MicrosporidiaDB:NEQG_00757"/>
<dbReference type="GO" id="GO:0051726">
    <property type="term" value="P:regulation of cell cycle"/>
    <property type="evidence" value="ECO:0007669"/>
    <property type="project" value="UniProtKB-ARBA"/>
</dbReference>